<proteinExistence type="predicted"/>
<protein>
    <submittedName>
        <fullName evidence="2">C39 family peptidase</fullName>
    </submittedName>
</protein>
<name>A0A9D2D1X7_9FIRM</name>
<evidence type="ECO:0000313" key="2">
    <source>
        <dbReference type="EMBL" id="HIZ07083.1"/>
    </source>
</evidence>
<organism evidence="2 3">
    <name type="scientific">Candidatus Eubacterium avistercoris</name>
    <dbReference type="NCBI Taxonomy" id="2838567"/>
    <lineage>
        <taxon>Bacteria</taxon>
        <taxon>Bacillati</taxon>
        <taxon>Bacillota</taxon>
        <taxon>Clostridia</taxon>
        <taxon>Eubacteriales</taxon>
        <taxon>Eubacteriaceae</taxon>
        <taxon>Eubacterium</taxon>
    </lineage>
</organism>
<reference evidence="2" key="2">
    <citation type="submission" date="2021-04" db="EMBL/GenBank/DDBJ databases">
        <authorList>
            <person name="Gilroy R."/>
        </authorList>
    </citation>
    <scope>NUCLEOTIDE SEQUENCE</scope>
    <source>
        <strain evidence="2">CHK192-9172</strain>
    </source>
</reference>
<dbReference type="InterPro" id="IPR039564">
    <property type="entry name" value="Peptidase_C39-like"/>
</dbReference>
<gene>
    <name evidence="2" type="ORF">IAA08_04005</name>
</gene>
<comment type="caution">
    <text evidence="2">The sequence shown here is derived from an EMBL/GenBank/DDBJ whole genome shotgun (WGS) entry which is preliminary data.</text>
</comment>
<dbReference type="Pfam" id="PF13529">
    <property type="entry name" value="Peptidase_C39_2"/>
    <property type="match status" value="1"/>
</dbReference>
<reference evidence="2" key="1">
    <citation type="journal article" date="2021" name="PeerJ">
        <title>Extensive microbial diversity within the chicken gut microbiome revealed by metagenomics and culture.</title>
        <authorList>
            <person name="Gilroy R."/>
            <person name="Ravi A."/>
            <person name="Getino M."/>
            <person name="Pursley I."/>
            <person name="Horton D.L."/>
            <person name="Alikhan N.F."/>
            <person name="Baker D."/>
            <person name="Gharbi K."/>
            <person name="Hall N."/>
            <person name="Watson M."/>
            <person name="Adriaenssens E.M."/>
            <person name="Foster-Nyarko E."/>
            <person name="Jarju S."/>
            <person name="Secka A."/>
            <person name="Antonio M."/>
            <person name="Oren A."/>
            <person name="Chaudhuri R.R."/>
            <person name="La Ragione R."/>
            <person name="Hildebrand F."/>
            <person name="Pallen M.J."/>
        </authorList>
    </citation>
    <scope>NUCLEOTIDE SEQUENCE</scope>
    <source>
        <strain evidence="2">CHK192-9172</strain>
    </source>
</reference>
<evidence type="ECO:0000313" key="3">
    <source>
        <dbReference type="Proteomes" id="UP000824024"/>
    </source>
</evidence>
<feature type="domain" description="Peptidase C39-like" evidence="1">
    <location>
        <begin position="101"/>
        <end position="235"/>
    </location>
</feature>
<dbReference type="Gene3D" id="3.90.70.10">
    <property type="entry name" value="Cysteine proteinases"/>
    <property type="match status" value="1"/>
</dbReference>
<evidence type="ECO:0000259" key="1">
    <source>
        <dbReference type="Pfam" id="PF13529"/>
    </source>
</evidence>
<sequence>MKSQRYRIRKRRRRIGILLTAVVIVAAFTIALKYESCGISMGNYRAVLEAKRELRSHQEYPESLAELLENNPETAEFVRDYGKEAGISHTIDLTNEIHPGEIPLFIQWDERWGYELYGNEMIAVDGCGPTSLAMVLAGLTQDASWSPLRVAEFAQENGYYVDGSGSSWSLMSDGASSLGLKAKVLSLDKGVIQKELKEGHPIICIMGPGDFTSSGHFIVLTGLNDDGTVRVNDSNSRINSKKSWDLDRIMGQIRNLWSYSL</sequence>
<accession>A0A9D2D1X7</accession>
<dbReference type="Proteomes" id="UP000824024">
    <property type="component" value="Unassembled WGS sequence"/>
</dbReference>
<dbReference type="AlphaFoldDB" id="A0A9D2D1X7"/>
<dbReference type="EMBL" id="DXCH01000112">
    <property type="protein sequence ID" value="HIZ07083.1"/>
    <property type="molecule type" value="Genomic_DNA"/>
</dbReference>